<protein>
    <submittedName>
        <fullName evidence="2">Uncharacterized protein</fullName>
    </submittedName>
</protein>
<dbReference type="AlphaFoldDB" id="G3HJH6"/>
<reference evidence="3" key="1">
    <citation type="journal article" date="2011" name="Nat. Biotechnol.">
        <title>The genomic sequence of the Chinese hamster ovary (CHO)-K1 cell line.</title>
        <authorList>
            <person name="Xu X."/>
            <person name="Nagarajan H."/>
            <person name="Lewis N.E."/>
            <person name="Pan S."/>
            <person name="Cai Z."/>
            <person name="Liu X."/>
            <person name="Chen W."/>
            <person name="Xie M."/>
            <person name="Wang W."/>
            <person name="Hammond S."/>
            <person name="Andersen M.R."/>
            <person name="Neff N."/>
            <person name="Passarelli B."/>
            <person name="Koh W."/>
            <person name="Fan H.C."/>
            <person name="Wang J."/>
            <person name="Gui Y."/>
            <person name="Lee K.H."/>
            <person name="Betenbaugh M.J."/>
            <person name="Quake S.R."/>
            <person name="Famili I."/>
            <person name="Palsson B.O."/>
            <person name="Wang J."/>
        </authorList>
    </citation>
    <scope>NUCLEOTIDE SEQUENCE [LARGE SCALE GENOMIC DNA]</scope>
    <source>
        <strain evidence="3">CHO K1 cell line</strain>
    </source>
</reference>
<dbReference type="EMBL" id="JH000431">
    <property type="protein sequence ID" value="EGW04070.1"/>
    <property type="molecule type" value="Genomic_DNA"/>
</dbReference>
<name>G3HJH6_CRIGR</name>
<dbReference type="InParanoid" id="G3HJH6"/>
<evidence type="ECO:0000313" key="2">
    <source>
        <dbReference type="EMBL" id="EGW04070.1"/>
    </source>
</evidence>
<sequence length="69" mass="7871">MFSLGGRGGKRKCRSHKLGTYVVRKTNQLRQKWGKLFENWSKNPQRECEGNKEGQSRPSGAWRGPHGSV</sequence>
<evidence type="ECO:0000313" key="3">
    <source>
        <dbReference type="Proteomes" id="UP000001075"/>
    </source>
</evidence>
<proteinExistence type="predicted"/>
<feature type="region of interest" description="Disordered" evidence="1">
    <location>
        <begin position="44"/>
        <end position="69"/>
    </location>
</feature>
<accession>G3HJH6</accession>
<feature type="compositionally biased region" description="Basic and acidic residues" evidence="1">
    <location>
        <begin position="44"/>
        <end position="55"/>
    </location>
</feature>
<gene>
    <name evidence="2" type="ORF">I79_010821</name>
</gene>
<organism evidence="2 3">
    <name type="scientific">Cricetulus griseus</name>
    <name type="common">Chinese hamster</name>
    <name type="synonym">Cricetulus barabensis griseus</name>
    <dbReference type="NCBI Taxonomy" id="10029"/>
    <lineage>
        <taxon>Eukaryota</taxon>
        <taxon>Metazoa</taxon>
        <taxon>Chordata</taxon>
        <taxon>Craniata</taxon>
        <taxon>Vertebrata</taxon>
        <taxon>Euteleostomi</taxon>
        <taxon>Mammalia</taxon>
        <taxon>Eutheria</taxon>
        <taxon>Euarchontoglires</taxon>
        <taxon>Glires</taxon>
        <taxon>Rodentia</taxon>
        <taxon>Myomorpha</taxon>
        <taxon>Muroidea</taxon>
        <taxon>Cricetidae</taxon>
        <taxon>Cricetinae</taxon>
        <taxon>Cricetulus</taxon>
    </lineage>
</organism>
<evidence type="ECO:0000256" key="1">
    <source>
        <dbReference type="SAM" id="MobiDB-lite"/>
    </source>
</evidence>
<dbReference type="Proteomes" id="UP000001075">
    <property type="component" value="Unassembled WGS sequence"/>
</dbReference>